<comment type="caution">
    <text evidence="2">The sequence shown here is derived from an EMBL/GenBank/DDBJ whole genome shotgun (WGS) entry which is preliminary data.</text>
</comment>
<feature type="transmembrane region" description="Helical" evidence="1">
    <location>
        <begin position="75"/>
        <end position="92"/>
    </location>
</feature>
<evidence type="ECO:0000313" key="2">
    <source>
        <dbReference type="EMBL" id="EXB05344.1"/>
    </source>
</evidence>
<dbReference type="PATRIC" id="fig|1310613.3.peg.2250"/>
<reference evidence="2 3" key="1">
    <citation type="submission" date="2014-02" db="EMBL/GenBank/DDBJ databases">
        <title>Comparative genomics and transcriptomics to identify genetic mechanisms underlying the emergence of carbapenem resistant Acinetobacter baumannii (CRAb).</title>
        <authorList>
            <person name="Harris A.D."/>
            <person name="Johnson K.J."/>
            <person name="George J."/>
            <person name="Shefchek K."/>
            <person name="Daugherty S.C."/>
            <person name="Parankush S."/>
            <person name="Sadzewicz L."/>
            <person name="Tallon L."/>
            <person name="Sengamalay N."/>
            <person name="Hazen T.H."/>
            <person name="Rasko D.A."/>
        </authorList>
    </citation>
    <scope>NUCLEOTIDE SEQUENCE [LARGE SCALE GENOMIC DNA]</scope>
    <source>
        <strain evidence="2 3">1295743</strain>
    </source>
</reference>
<dbReference type="InterPro" id="IPR047730">
    <property type="entry name" value="ABZJ_00895-like"/>
</dbReference>
<keyword evidence="1" id="KW-0472">Membrane</keyword>
<evidence type="ECO:0000256" key="1">
    <source>
        <dbReference type="SAM" id="Phobius"/>
    </source>
</evidence>
<dbReference type="EMBL" id="JEWH01000028">
    <property type="protein sequence ID" value="EXB05344.1"/>
    <property type="molecule type" value="Genomic_DNA"/>
</dbReference>
<proteinExistence type="predicted"/>
<accession>A0A009IKT1</accession>
<evidence type="ECO:0000313" key="3">
    <source>
        <dbReference type="Proteomes" id="UP000020595"/>
    </source>
</evidence>
<organism evidence="2 3">
    <name type="scientific">Acinetobacter baumannii (strain 1295743)</name>
    <dbReference type="NCBI Taxonomy" id="1310613"/>
    <lineage>
        <taxon>Bacteria</taxon>
        <taxon>Pseudomonadati</taxon>
        <taxon>Pseudomonadota</taxon>
        <taxon>Gammaproteobacteria</taxon>
        <taxon>Moraxellales</taxon>
        <taxon>Moraxellaceae</taxon>
        <taxon>Acinetobacter</taxon>
        <taxon>Acinetobacter calcoaceticus/baumannii complex</taxon>
    </lineage>
</organism>
<protein>
    <submittedName>
        <fullName evidence="2">Putative membrane protein</fullName>
    </submittedName>
</protein>
<gene>
    <name evidence="2" type="ORF">J512_2340</name>
</gene>
<keyword evidence="1" id="KW-0812">Transmembrane</keyword>
<dbReference type="Proteomes" id="UP000020595">
    <property type="component" value="Unassembled WGS sequence"/>
</dbReference>
<feature type="transmembrane region" description="Helical" evidence="1">
    <location>
        <begin position="112"/>
        <end position="135"/>
    </location>
</feature>
<dbReference type="RefSeq" id="WP_000164153.1">
    <property type="nucleotide sequence ID" value="NZ_JEWH01000028.1"/>
</dbReference>
<keyword evidence="1" id="KW-1133">Transmembrane helix</keyword>
<sequence>MTKLRSYFLWFFALCIVLTLIVGVIAALLPASVGGILTAVPYLGAMIFVLFRFLKKERRAPTVPEKKKFTLGFTLIFWGYNLCGVLFGLFLFSRKDPEILQNFMLYLKQPQFLSIMVIMLLMLAIPLYLITYWFYGKQAQRMANKMFNVS</sequence>
<dbReference type="AlphaFoldDB" id="A0A009IKT1"/>
<feature type="transmembrane region" description="Helical" evidence="1">
    <location>
        <begin position="35"/>
        <end position="54"/>
    </location>
</feature>
<name>A0A009IKT1_ACIB9</name>
<dbReference type="NCBIfam" id="NF038216">
    <property type="entry name" value="ABZJ_00895_fam"/>
    <property type="match status" value="1"/>
</dbReference>
<feature type="transmembrane region" description="Helical" evidence="1">
    <location>
        <begin position="7"/>
        <end position="29"/>
    </location>
</feature>